<dbReference type="KEGG" id="enn:FRE64_03390"/>
<accession>A0A5B8NL99</accession>
<dbReference type="EMBL" id="CP042326">
    <property type="protein sequence ID" value="QDZ39060.1"/>
    <property type="molecule type" value="Genomic_DNA"/>
</dbReference>
<reference evidence="1 2" key="1">
    <citation type="submission" date="2019-08" db="EMBL/GenBank/DDBJ databases">
        <title>Carotenoids and Carotenoid Binding Proteins in the Halophilic Cyanobacterium Euhalothece sp. ZM00.</title>
        <authorList>
            <person name="Cho S.M."/>
            <person name="Song J.Y."/>
            <person name="Park Y.-I."/>
        </authorList>
    </citation>
    <scope>NUCLEOTIDE SEQUENCE [LARGE SCALE GENOMIC DNA]</scope>
    <source>
        <strain evidence="1 2">Z-M001</strain>
    </source>
</reference>
<gene>
    <name evidence="1" type="ORF">FRE64_03390</name>
</gene>
<keyword evidence="2" id="KW-1185">Reference proteome</keyword>
<protein>
    <submittedName>
        <fullName evidence="1">Uncharacterized protein</fullName>
    </submittedName>
</protein>
<organism evidence="1 2">
    <name type="scientific">Euhalothece natronophila Z-M001</name>
    <dbReference type="NCBI Taxonomy" id="522448"/>
    <lineage>
        <taxon>Bacteria</taxon>
        <taxon>Bacillati</taxon>
        <taxon>Cyanobacteriota</taxon>
        <taxon>Cyanophyceae</taxon>
        <taxon>Oscillatoriophycideae</taxon>
        <taxon>Chroococcales</taxon>
        <taxon>Halothecacae</taxon>
        <taxon>Halothece cluster</taxon>
        <taxon>Euhalothece</taxon>
    </lineage>
</organism>
<name>A0A5B8NL99_9CHRO</name>
<proteinExistence type="predicted"/>
<dbReference type="Proteomes" id="UP000318453">
    <property type="component" value="Chromosome"/>
</dbReference>
<dbReference type="AlphaFoldDB" id="A0A5B8NL99"/>
<dbReference type="RefSeq" id="WP_146294669.1">
    <property type="nucleotide sequence ID" value="NZ_CP042326.1"/>
</dbReference>
<sequence>MAETQSAIHLTTKVLPGNRIEVELPSELEGKAVDVFVVLPKESPNQKKNILEIIEEARKHRMGMTPEEIDAYLAEERESWD</sequence>
<evidence type="ECO:0000313" key="1">
    <source>
        <dbReference type="EMBL" id="QDZ39060.1"/>
    </source>
</evidence>
<dbReference type="OrthoDB" id="574698at2"/>
<evidence type="ECO:0000313" key="2">
    <source>
        <dbReference type="Proteomes" id="UP000318453"/>
    </source>
</evidence>